<dbReference type="EMBL" id="CP065600">
    <property type="protein sequence ID" value="QPQ90435.1"/>
    <property type="molecule type" value="Genomic_DNA"/>
</dbReference>
<evidence type="ECO:0000313" key="3">
    <source>
        <dbReference type="Proteomes" id="UP000594892"/>
    </source>
</evidence>
<accession>A0AAP9Y296</accession>
<evidence type="ECO:0000313" key="2">
    <source>
        <dbReference type="EMBL" id="USS43539.1"/>
    </source>
</evidence>
<reference evidence="1 3" key="1">
    <citation type="submission" date="2020-12" db="EMBL/GenBank/DDBJ databases">
        <title>FDA dAtabase for Regulatory Grade micrObial Sequences (FDA-ARGOS): Supporting development and validation of Infectious Disease Dx tests.</title>
        <authorList>
            <person name="Minogue T."/>
            <person name="Wolcott M."/>
            <person name="Wasieloski L."/>
            <person name="Aguilar W."/>
            <person name="Moore D."/>
            <person name="Jaissle J."/>
            <person name="Tallon L."/>
            <person name="Sadzewicz L."/>
            <person name="Zhao X."/>
            <person name="Boylan J."/>
            <person name="Ott S."/>
            <person name="Bowen H."/>
            <person name="Vavikolanu K."/>
            <person name="Mehta A."/>
            <person name="Aluvathingal J."/>
            <person name="Nadendla S."/>
            <person name="Yan Y."/>
            <person name="Sichtig H."/>
        </authorList>
    </citation>
    <scope>NUCLEOTIDE SEQUENCE [LARGE SCALE GENOMIC DNA]</scope>
    <source>
        <strain evidence="1 3">FDAARGOS_949</strain>
    </source>
</reference>
<dbReference type="InterPro" id="IPR025356">
    <property type="entry name" value="DUF4260"/>
</dbReference>
<reference evidence="2" key="2">
    <citation type="submission" date="2022-06" db="EMBL/GenBank/DDBJ databases">
        <title>Draft genome sequence of Burkholderia glumae strain GR20004 isolated from rice panicle showing bacterial panicle blight.</title>
        <authorList>
            <person name="Choi S.Y."/>
            <person name="Lee Y.H."/>
        </authorList>
    </citation>
    <scope>NUCLEOTIDE SEQUENCE</scope>
    <source>
        <strain evidence="2">GR20004</strain>
    </source>
</reference>
<evidence type="ECO:0000313" key="4">
    <source>
        <dbReference type="Proteomes" id="UP001056386"/>
    </source>
</evidence>
<proteinExistence type="predicted"/>
<organism evidence="1 3">
    <name type="scientific">Burkholderia glumae</name>
    <name type="common">Pseudomonas glumae</name>
    <dbReference type="NCBI Taxonomy" id="337"/>
    <lineage>
        <taxon>Bacteria</taxon>
        <taxon>Pseudomonadati</taxon>
        <taxon>Pseudomonadota</taxon>
        <taxon>Betaproteobacteria</taxon>
        <taxon>Burkholderiales</taxon>
        <taxon>Burkholderiaceae</taxon>
        <taxon>Burkholderia</taxon>
    </lineage>
</organism>
<keyword evidence="4" id="KW-1185">Reference proteome</keyword>
<sequence>MQDGVGIVLHATLSIWRPGVGAFCYNALHIYGFGAVVLVVGPFLPVPLLAHCSGLWLAHAGYIARPDIGLRLCG</sequence>
<name>A0AAP9Y296_BURGL</name>
<protein>
    <submittedName>
        <fullName evidence="2">DUF4260 domain-containing protein</fullName>
    </submittedName>
    <submittedName>
        <fullName evidence="1">DUF4260 family protein</fullName>
    </submittedName>
</protein>
<gene>
    <name evidence="1" type="ORF">I6H06_01310</name>
    <name evidence="2" type="ORF">NFI99_03495</name>
</gene>
<dbReference type="Pfam" id="PF14079">
    <property type="entry name" value="DUF4260"/>
    <property type="match status" value="1"/>
</dbReference>
<evidence type="ECO:0000313" key="1">
    <source>
        <dbReference type="EMBL" id="QPQ90435.1"/>
    </source>
</evidence>
<dbReference type="Proteomes" id="UP001056386">
    <property type="component" value="Chromosome 2"/>
</dbReference>
<dbReference type="GeneID" id="45695201"/>
<dbReference type="EMBL" id="CP099583">
    <property type="protein sequence ID" value="USS43539.1"/>
    <property type="molecule type" value="Genomic_DNA"/>
</dbReference>
<dbReference type="RefSeq" id="WP_012733511.1">
    <property type="nucleotide sequence ID" value="NZ_CP021075.1"/>
</dbReference>
<dbReference type="AlphaFoldDB" id="A0AAP9Y296"/>
<dbReference type="Proteomes" id="UP000594892">
    <property type="component" value="Chromosome 1"/>
</dbReference>